<feature type="compositionally biased region" description="Low complexity" evidence="1">
    <location>
        <begin position="95"/>
        <end position="106"/>
    </location>
</feature>
<dbReference type="InterPro" id="IPR020108">
    <property type="entry name" value="Spore_coat_CotD"/>
</dbReference>
<evidence type="ECO:0000313" key="3">
    <source>
        <dbReference type="Proteomes" id="UP000249134"/>
    </source>
</evidence>
<dbReference type="KEGG" id="blen:NCTC4824_01981"/>
<keyword evidence="3" id="KW-1185">Reference proteome</keyword>
<accession>A0A2X4YXR7</accession>
<keyword evidence="2" id="KW-0167">Capsid protein</keyword>
<evidence type="ECO:0000256" key="1">
    <source>
        <dbReference type="SAM" id="MobiDB-lite"/>
    </source>
</evidence>
<organism evidence="2 3">
    <name type="scientific">Lederbergia lenta</name>
    <name type="common">Bacillus lentus</name>
    <dbReference type="NCBI Taxonomy" id="1467"/>
    <lineage>
        <taxon>Bacteria</taxon>
        <taxon>Bacillati</taxon>
        <taxon>Bacillota</taxon>
        <taxon>Bacilli</taxon>
        <taxon>Bacillales</taxon>
        <taxon>Bacillaceae</taxon>
        <taxon>Lederbergia</taxon>
    </lineage>
</organism>
<dbReference type="EMBL" id="LS483476">
    <property type="protein sequence ID" value="SQI56615.1"/>
    <property type="molecule type" value="Genomic_DNA"/>
</dbReference>
<dbReference type="RefSeq" id="WP_411825151.1">
    <property type="nucleotide sequence ID" value="NZ_CBCSGM010000001.1"/>
</dbReference>
<dbReference type="Pfam" id="PF11122">
    <property type="entry name" value="Spore-coat_CotD"/>
    <property type="match status" value="1"/>
</dbReference>
<feature type="region of interest" description="Disordered" evidence="1">
    <location>
        <begin position="64"/>
        <end position="106"/>
    </location>
</feature>
<proteinExistence type="predicted"/>
<feature type="compositionally biased region" description="Gly residues" evidence="1">
    <location>
        <begin position="74"/>
        <end position="88"/>
    </location>
</feature>
<protein>
    <submittedName>
        <fullName evidence="2">Spore coat protein</fullName>
    </submittedName>
</protein>
<gene>
    <name evidence="2" type="primary">cotD_1</name>
    <name evidence="2" type="ORF">NCTC4824_01981</name>
</gene>
<keyword evidence="2" id="KW-0946">Virion</keyword>
<evidence type="ECO:0000313" key="2">
    <source>
        <dbReference type="EMBL" id="SQI56615.1"/>
    </source>
</evidence>
<dbReference type="AlphaFoldDB" id="A0A2X4YXR7"/>
<dbReference type="Proteomes" id="UP000249134">
    <property type="component" value="Chromosome 1"/>
</dbReference>
<sequence length="106" mass="11516">MFNHCGPKVLPAVVHPTKCCVKHTHQNVIVPEIHPTHTTNVNHTNFQHQHYFPHTESVVNEVSNQQMNMPGPGPGMGPMGMGPMGVGPAGHRPRPGCCGPRPGFPY</sequence>
<name>A0A2X4YXR7_LEDLE</name>
<dbReference type="STRING" id="1348624.GCA_001591545_01050"/>
<reference evidence="2 3" key="1">
    <citation type="submission" date="2018-06" db="EMBL/GenBank/DDBJ databases">
        <authorList>
            <consortium name="Pathogen Informatics"/>
            <person name="Doyle S."/>
        </authorList>
    </citation>
    <scope>NUCLEOTIDE SEQUENCE [LARGE SCALE GENOMIC DNA]</scope>
    <source>
        <strain evidence="2 3">NCTC4824</strain>
    </source>
</reference>